<dbReference type="Proteomes" id="UP000463975">
    <property type="component" value="Chromosome"/>
</dbReference>
<evidence type="ECO:0000256" key="7">
    <source>
        <dbReference type="ARBA" id="ARBA00014472"/>
    </source>
</evidence>
<keyword evidence="8" id="KW-0028">Amino-acid biosynthesis</keyword>
<keyword evidence="8" id="KW-0100">Branched-chain amino acid biosynthesis</keyword>
<dbReference type="GO" id="GO:0009082">
    <property type="term" value="P:branched-chain amino acid biosynthetic process"/>
    <property type="evidence" value="ECO:0007669"/>
    <property type="project" value="UniProtKB-KW"/>
</dbReference>
<comment type="pathway">
    <text evidence="3">Amino-acid biosynthesis; L-valine biosynthesis; L-valine from pyruvate: step 4/4.</text>
</comment>
<evidence type="ECO:0000256" key="5">
    <source>
        <dbReference type="ARBA" id="ARBA00009320"/>
    </source>
</evidence>
<dbReference type="Gene3D" id="3.20.10.10">
    <property type="entry name" value="D-amino Acid Aminotransferase, subunit A, domain 2"/>
    <property type="match status" value="1"/>
</dbReference>
<evidence type="ECO:0000256" key="10">
    <source>
        <dbReference type="ARBA" id="ARBA00048798"/>
    </source>
</evidence>
<comment type="catalytic activity">
    <reaction evidence="9">
        <text>L-valine + 2-oxoglutarate = 3-methyl-2-oxobutanoate + L-glutamate</text>
        <dbReference type="Rhea" id="RHEA:24813"/>
        <dbReference type="ChEBI" id="CHEBI:11851"/>
        <dbReference type="ChEBI" id="CHEBI:16810"/>
        <dbReference type="ChEBI" id="CHEBI:29985"/>
        <dbReference type="ChEBI" id="CHEBI:57762"/>
        <dbReference type="EC" id="2.6.1.42"/>
    </reaction>
</comment>
<proteinExistence type="inferred from homology"/>
<evidence type="ECO:0000313" key="13">
    <source>
        <dbReference type="Proteomes" id="UP000463975"/>
    </source>
</evidence>
<comment type="catalytic activity">
    <reaction evidence="10">
        <text>L-isoleucine + 2-oxoglutarate = (S)-3-methyl-2-oxopentanoate + L-glutamate</text>
        <dbReference type="Rhea" id="RHEA:24801"/>
        <dbReference type="ChEBI" id="CHEBI:16810"/>
        <dbReference type="ChEBI" id="CHEBI:29985"/>
        <dbReference type="ChEBI" id="CHEBI:35146"/>
        <dbReference type="ChEBI" id="CHEBI:58045"/>
        <dbReference type="EC" id="2.6.1.42"/>
    </reaction>
</comment>
<evidence type="ECO:0000256" key="3">
    <source>
        <dbReference type="ARBA" id="ARBA00004931"/>
    </source>
</evidence>
<dbReference type="CDD" id="cd00449">
    <property type="entry name" value="PLPDE_IV"/>
    <property type="match status" value="1"/>
</dbReference>
<dbReference type="KEGG" id="bomb:GT348_07495"/>
<dbReference type="SUPFAM" id="SSF56752">
    <property type="entry name" value="D-aminoacid aminotransferase-like PLP-dependent enzymes"/>
    <property type="match status" value="1"/>
</dbReference>
<protein>
    <recommendedName>
        <fullName evidence="7">Probable branched-chain-amino-acid aminotransferase</fullName>
        <ecNumber evidence="6">2.6.1.42</ecNumber>
    </recommendedName>
</protein>
<dbReference type="Gene3D" id="3.30.470.10">
    <property type="match status" value="1"/>
</dbReference>
<dbReference type="InterPro" id="IPR036038">
    <property type="entry name" value="Aminotransferase-like"/>
</dbReference>
<comment type="similarity">
    <text evidence="5">Belongs to the class-IV pyridoxal-phosphate-dependent aminotransferase family.</text>
</comment>
<evidence type="ECO:0000256" key="6">
    <source>
        <dbReference type="ARBA" id="ARBA00013053"/>
    </source>
</evidence>
<dbReference type="EMBL" id="CP047652">
    <property type="protein sequence ID" value="QHI96435.1"/>
    <property type="molecule type" value="Genomic_DNA"/>
</dbReference>
<dbReference type="PANTHER" id="PTHR42743:SF11">
    <property type="entry name" value="AMINODEOXYCHORISMATE LYASE"/>
    <property type="match status" value="1"/>
</dbReference>
<evidence type="ECO:0000256" key="2">
    <source>
        <dbReference type="ARBA" id="ARBA00004824"/>
    </source>
</evidence>
<name>A0A6P1NCQ2_9PROT</name>
<keyword evidence="12" id="KW-0032">Aminotransferase</keyword>
<dbReference type="AlphaFoldDB" id="A0A6P1NCQ2"/>
<dbReference type="InterPro" id="IPR050571">
    <property type="entry name" value="Class-IV_PLP-Dep_Aminotrnsfr"/>
</dbReference>
<reference evidence="12 13" key="1">
    <citation type="submission" date="2020-01" db="EMBL/GenBank/DDBJ databases">
        <title>Genome sequencing of strain KACC 21507.</title>
        <authorList>
            <person name="Heo J."/>
            <person name="Kim S.-J."/>
            <person name="Kim J.-S."/>
            <person name="Hong S.-B."/>
            <person name="Kwon S.-W."/>
        </authorList>
    </citation>
    <scope>NUCLEOTIDE SEQUENCE [LARGE SCALE GENOMIC DNA]</scope>
    <source>
        <strain evidence="12 13">KACC 21507</strain>
    </source>
</reference>
<evidence type="ECO:0000256" key="11">
    <source>
        <dbReference type="ARBA" id="ARBA00049229"/>
    </source>
</evidence>
<evidence type="ECO:0000256" key="1">
    <source>
        <dbReference type="ARBA" id="ARBA00003109"/>
    </source>
</evidence>
<evidence type="ECO:0000256" key="4">
    <source>
        <dbReference type="ARBA" id="ARBA00005072"/>
    </source>
</evidence>
<dbReference type="InterPro" id="IPR043131">
    <property type="entry name" value="BCAT-like_N"/>
</dbReference>
<dbReference type="EC" id="2.6.1.42" evidence="6"/>
<accession>A0A6P1NCQ2</accession>
<comment type="catalytic activity">
    <reaction evidence="11">
        <text>L-leucine + 2-oxoglutarate = 4-methyl-2-oxopentanoate + L-glutamate</text>
        <dbReference type="Rhea" id="RHEA:18321"/>
        <dbReference type="ChEBI" id="CHEBI:16810"/>
        <dbReference type="ChEBI" id="CHEBI:17865"/>
        <dbReference type="ChEBI" id="CHEBI:29985"/>
        <dbReference type="ChEBI" id="CHEBI:57427"/>
        <dbReference type="EC" id="2.6.1.42"/>
    </reaction>
</comment>
<dbReference type="PANTHER" id="PTHR42743">
    <property type="entry name" value="AMINO-ACID AMINOTRANSFERASE"/>
    <property type="match status" value="1"/>
</dbReference>
<evidence type="ECO:0000256" key="8">
    <source>
        <dbReference type="ARBA" id="ARBA00023304"/>
    </source>
</evidence>
<keyword evidence="12" id="KW-0808">Transferase</keyword>
<evidence type="ECO:0000313" key="12">
    <source>
        <dbReference type="EMBL" id="QHI96435.1"/>
    </source>
</evidence>
<organism evidence="12 13">
    <name type="scientific">Aristophania vespae</name>
    <dbReference type="NCBI Taxonomy" id="2697033"/>
    <lineage>
        <taxon>Bacteria</taxon>
        <taxon>Pseudomonadati</taxon>
        <taxon>Pseudomonadota</taxon>
        <taxon>Alphaproteobacteria</taxon>
        <taxon>Acetobacterales</taxon>
        <taxon>Acetobacteraceae</taxon>
        <taxon>Aristophania</taxon>
    </lineage>
</organism>
<comment type="pathway">
    <text evidence="2">Amino-acid biosynthesis; L-isoleucine biosynthesis; L-isoleucine from 2-oxobutanoate: step 4/4.</text>
</comment>
<comment type="function">
    <text evidence="1">Acts on leucine, isoleucine and valine.</text>
</comment>
<dbReference type="GO" id="GO:0004084">
    <property type="term" value="F:branched-chain-amino-acid transaminase activity"/>
    <property type="evidence" value="ECO:0007669"/>
    <property type="project" value="UniProtKB-EC"/>
</dbReference>
<comment type="pathway">
    <text evidence="4">Amino-acid biosynthesis; L-leucine biosynthesis; L-leucine from 3-methyl-2-oxobutanoate: step 4/4.</text>
</comment>
<sequence>MAQGCQILRLPLPDKTLIEQALLQLCEMHQLFNGSARLTVTRGIGPRGLMPPQPAQPTILLVINPLPAHEPAPVKLILSSHKRQRNSVLSHIKSTNTLLSIIARLEAQDHQADDALLLNEQDFIAEATASNFLALRDGQLITPPIEDGALPGISRTRLIEEGLCTESSLTSKELYKLEGAWLVTALSLTNISSINTHKLPLPEELTQSLRRFLY</sequence>
<dbReference type="Pfam" id="PF01063">
    <property type="entry name" value="Aminotran_4"/>
    <property type="match status" value="1"/>
</dbReference>
<dbReference type="InterPro" id="IPR043132">
    <property type="entry name" value="BCAT-like_C"/>
</dbReference>
<keyword evidence="13" id="KW-1185">Reference proteome</keyword>
<dbReference type="InterPro" id="IPR001544">
    <property type="entry name" value="Aminotrans_IV"/>
</dbReference>
<evidence type="ECO:0000256" key="9">
    <source>
        <dbReference type="ARBA" id="ARBA00048212"/>
    </source>
</evidence>
<gene>
    <name evidence="12" type="ORF">GT348_07495</name>
</gene>